<evidence type="ECO:0000256" key="1">
    <source>
        <dbReference type="ARBA" id="ARBA00004123"/>
    </source>
</evidence>
<dbReference type="AlphaFoldDB" id="A0A5C3L5B3"/>
<dbReference type="Gene3D" id="3.80.10.10">
    <property type="entry name" value="Ribonuclease Inhibitor"/>
    <property type="match status" value="1"/>
</dbReference>
<feature type="compositionally biased region" description="Basic residues" evidence="8">
    <location>
        <begin position="41"/>
        <end position="50"/>
    </location>
</feature>
<dbReference type="InterPro" id="IPR032675">
    <property type="entry name" value="LRR_dom_sf"/>
</dbReference>
<dbReference type="PROSITE" id="PS51281">
    <property type="entry name" value="TAP_C"/>
    <property type="match status" value="1"/>
</dbReference>
<keyword evidence="6" id="KW-0509">mRNA transport</keyword>
<gene>
    <name evidence="11" type="ORF">FA15DRAFT_666041</name>
</gene>
<dbReference type="CDD" id="cd14342">
    <property type="entry name" value="UBA_TAP-C"/>
    <property type="match status" value="1"/>
</dbReference>
<dbReference type="PANTHER" id="PTHR10662:SF22">
    <property type="entry name" value="NUCLEAR RNA EXPORT FACTOR 1"/>
    <property type="match status" value="1"/>
</dbReference>
<dbReference type="Proteomes" id="UP000307440">
    <property type="component" value="Unassembled WGS sequence"/>
</dbReference>
<accession>A0A5C3L5B3</accession>
<dbReference type="GO" id="GO:0003723">
    <property type="term" value="F:RNA binding"/>
    <property type="evidence" value="ECO:0007669"/>
    <property type="project" value="TreeGrafter"/>
</dbReference>
<evidence type="ECO:0000313" key="12">
    <source>
        <dbReference type="Proteomes" id="UP000307440"/>
    </source>
</evidence>
<evidence type="ECO:0000256" key="3">
    <source>
        <dbReference type="ARBA" id="ARBA00022448"/>
    </source>
</evidence>
<reference evidence="11 12" key="1">
    <citation type="journal article" date="2019" name="Nat. Ecol. Evol.">
        <title>Megaphylogeny resolves global patterns of mushroom evolution.</title>
        <authorList>
            <person name="Varga T."/>
            <person name="Krizsan K."/>
            <person name="Foldi C."/>
            <person name="Dima B."/>
            <person name="Sanchez-Garcia M."/>
            <person name="Sanchez-Ramirez S."/>
            <person name="Szollosi G.J."/>
            <person name="Szarkandi J.G."/>
            <person name="Papp V."/>
            <person name="Albert L."/>
            <person name="Andreopoulos W."/>
            <person name="Angelini C."/>
            <person name="Antonin V."/>
            <person name="Barry K.W."/>
            <person name="Bougher N.L."/>
            <person name="Buchanan P."/>
            <person name="Buyck B."/>
            <person name="Bense V."/>
            <person name="Catcheside P."/>
            <person name="Chovatia M."/>
            <person name="Cooper J."/>
            <person name="Damon W."/>
            <person name="Desjardin D."/>
            <person name="Finy P."/>
            <person name="Geml J."/>
            <person name="Haridas S."/>
            <person name="Hughes K."/>
            <person name="Justo A."/>
            <person name="Karasinski D."/>
            <person name="Kautmanova I."/>
            <person name="Kiss B."/>
            <person name="Kocsube S."/>
            <person name="Kotiranta H."/>
            <person name="LaButti K.M."/>
            <person name="Lechner B.E."/>
            <person name="Liimatainen K."/>
            <person name="Lipzen A."/>
            <person name="Lukacs Z."/>
            <person name="Mihaltcheva S."/>
            <person name="Morgado L.N."/>
            <person name="Niskanen T."/>
            <person name="Noordeloos M.E."/>
            <person name="Ohm R.A."/>
            <person name="Ortiz-Santana B."/>
            <person name="Ovrebo C."/>
            <person name="Racz N."/>
            <person name="Riley R."/>
            <person name="Savchenko A."/>
            <person name="Shiryaev A."/>
            <person name="Soop K."/>
            <person name="Spirin V."/>
            <person name="Szebenyi C."/>
            <person name="Tomsovsky M."/>
            <person name="Tulloss R.E."/>
            <person name="Uehling J."/>
            <person name="Grigoriev I.V."/>
            <person name="Vagvolgyi C."/>
            <person name="Papp T."/>
            <person name="Martin F.M."/>
            <person name="Miettinen O."/>
            <person name="Hibbett D.S."/>
            <person name="Nagy L.G."/>
        </authorList>
    </citation>
    <scope>NUCLEOTIDE SEQUENCE [LARGE SCALE GENOMIC DNA]</scope>
    <source>
        <strain evidence="11 12">CBS 121175</strain>
    </source>
</reference>
<dbReference type="InterPro" id="IPR032710">
    <property type="entry name" value="NTF2-like_dom_sf"/>
</dbReference>
<evidence type="ECO:0000259" key="10">
    <source>
        <dbReference type="PROSITE" id="PS51281"/>
    </source>
</evidence>
<dbReference type="SUPFAM" id="SSF46934">
    <property type="entry name" value="UBA-like"/>
    <property type="match status" value="1"/>
</dbReference>
<sequence>MFSQPTAAPKTLVASALRNAGLMDKDTQMRDATERPGGRKGLPKHRSHRNRAIDAFKDRGPGRTLSTSARISSSASHAGPSNPLSIRGASRPTATGRLRRNAVSAGGMIATGGPRTTVGKPKAVESWREVVRKRWNPELQLLNLERLIDDDLVKNYNLAPPGTGGGNAREAAVIFKLASELKPPVKSLTLANNNLNGDHLHYLARYLPKLVNLSLENNKLGMWKDLDSISARKDKLVHLRELVLTGNPVRELEIKNGRGDRYKQELTRRFTSLEVLDSEPITQIGFDVPTGSTTIPVKKPDAKTFPYEMGPSFVTGVPDDLVSRFLARFFNYFDSQRDALVPVYAPNATFSYSINTSIPQRAKMQSFHHTMPNQKKLEWSKWLNVPGGGSRNLSRISGGIEKAVKSLHFGGEDAVKAMKGLPNTRHDITGPPEKFSLDAFPVPIGQGMGLLVTLHGEFTEAGAEGLRSFDRTFVLALAPEGSSAQLNGWEVVIMSDQWIVRIYSSHEAWLPGPMLVQALPRQGVSKTPQQVFESLVGEQRAEILMVPESHRDPVLQLMGRTNLNVKFAFQCLEGNGWNFDRAIANFEQVKASLGRDAYL</sequence>
<dbReference type="InterPro" id="IPR002075">
    <property type="entry name" value="NTF2_dom"/>
</dbReference>
<comment type="similarity">
    <text evidence="2">Belongs to the NXF family.</text>
</comment>
<keyword evidence="4" id="KW-0433">Leucine-rich repeat</keyword>
<proteinExistence type="inferred from homology"/>
<evidence type="ECO:0000256" key="6">
    <source>
        <dbReference type="ARBA" id="ARBA00022816"/>
    </source>
</evidence>
<evidence type="ECO:0000256" key="5">
    <source>
        <dbReference type="ARBA" id="ARBA00022737"/>
    </source>
</evidence>
<dbReference type="Pfam" id="PF22602">
    <property type="entry name" value="NXF_NTF2"/>
    <property type="match status" value="1"/>
</dbReference>
<keyword evidence="5" id="KW-0677">Repeat</keyword>
<dbReference type="GO" id="GO:0016973">
    <property type="term" value="P:poly(A)+ mRNA export from nucleus"/>
    <property type="evidence" value="ECO:0007669"/>
    <property type="project" value="TreeGrafter"/>
</dbReference>
<feature type="compositionally biased region" description="Basic and acidic residues" evidence="8">
    <location>
        <begin position="51"/>
        <end position="61"/>
    </location>
</feature>
<evidence type="ECO:0000259" key="9">
    <source>
        <dbReference type="PROSITE" id="PS50177"/>
    </source>
</evidence>
<evidence type="ECO:0000313" key="11">
    <source>
        <dbReference type="EMBL" id="TFK27812.1"/>
    </source>
</evidence>
<dbReference type="Gene3D" id="1.10.8.10">
    <property type="entry name" value="DNA helicase RuvA subunit, C-terminal domain"/>
    <property type="match status" value="1"/>
</dbReference>
<dbReference type="PANTHER" id="PTHR10662">
    <property type="entry name" value="NUCLEAR RNA EXPORT FACTOR"/>
    <property type="match status" value="1"/>
</dbReference>
<feature type="region of interest" description="Disordered" evidence="8">
    <location>
        <begin position="19"/>
        <end position="96"/>
    </location>
</feature>
<dbReference type="InterPro" id="IPR018222">
    <property type="entry name" value="Nuclear_transport_factor_2_euk"/>
</dbReference>
<organism evidence="11 12">
    <name type="scientific">Coprinopsis marcescibilis</name>
    <name type="common">Agaric fungus</name>
    <name type="synonym">Psathyrella marcescibilis</name>
    <dbReference type="NCBI Taxonomy" id="230819"/>
    <lineage>
        <taxon>Eukaryota</taxon>
        <taxon>Fungi</taxon>
        <taxon>Dikarya</taxon>
        <taxon>Basidiomycota</taxon>
        <taxon>Agaricomycotina</taxon>
        <taxon>Agaricomycetes</taxon>
        <taxon>Agaricomycetidae</taxon>
        <taxon>Agaricales</taxon>
        <taxon>Agaricineae</taxon>
        <taxon>Psathyrellaceae</taxon>
        <taxon>Coprinopsis</taxon>
    </lineage>
</organism>
<dbReference type="SUPFAM" id="SSF54427">
    <property type="entry name" value="NTF2-like"/>
    <property type="match status" value="1"/>
</dbReference>
<comment type="subcellular location">
    <subcellularLocation>
        <location evidence="1">Nucleus</location>
    </subcellularLocation>
</comment>
<protein>
    <submittedName>
        <fullName evidence="11">NTF2-like protein</fullName>
    </submittedName>
</protein>
<feature type="compositionally biased region" description="Low complexity" evidence="8">
    <location>
        <begin position="66"/>
        <end position="78"/>
    </location>
</feature>
<evidence type="ECO:0000256" key="4">
    <source>
        <dbReference type="ARBA" id="ARBA00022614"/>
    </source>
</evidence>
<keyword evidence="7" id="KW-0539">Nucleus</keyword>
<dbReference type="InterPro" id="IPR009060">
    <property type="entry name" value="UBA-like_sf"/>
</dbReference>
<dbReference type="OrthoDB" id="25872at2759"/>
<dbReference type="GO" id="GO:0005634">
    <property type="term" value="C:nucleus"/>
    <property type="evidence" value="ECO:0007669"/>
    <property type="project" value="UniProtKB-SubCell"/>
</dbReference>
<keyword evidence="3" id="KW-0813">Transport</keyword>
<dbReference type="PROSITE" id="PS50177">
    <property type="entry name" value="NTF2_DOMAIN"/>
    <property type="match status" value="1"/>
</dbReference>
<dbReference type="InterPro" id="IPR030217">
    <property type="entry name" value="NXF_fam"/>
</dbReference>
<dbReference type="SMART" id="SM00804">
    <property type="entry name" value="TAP_C"/>
    <property type="match status" value="1"/>
</dbReference>
<dbReference type="EMBL" id="ML210161">
    <property type="protein sequence ID" value="TFK27812.1"/>
    <property type="molecule type" value="Genomic_DNA"/>
</dbReference>
<dbReference type="InterPro" id="IPR005637">
    <property type="entry name" value="TAP_C_dom"/>
</dbReference>
<feature type="domain" description="TAP-C" evidence="10">
    <location>
        <begin position="548"/>
        <end position="599"/>
    </location>
</feature>
<dbReference type="SUPFAM" id="SSF52058">
    <property type="entry name" value="L domain-like"/>
    <property type="match status" value="1"/>
</dbReference>
<dbReference type="Pfam" id="PF03943">
    <property type="entry name" value="TAP_C"/>
    <property type="match status" value="1"/>
</dbReference>
<feature type="domain" description="NTF2" evidence="9">
    <location>
        <begin position="321"/>
        <end position="500"/>
    </location>
</feature>
<dbReference type="Gene3D" id="3.10.450.50">
    <property type="match status" value="1"/>
</dbReference>
<keyword evidence="12" id="KW-1185">Reference proteome</keyword>
<name>A0A5C3L5B3_COPMA</name>
<feature type="compositionally biased region" description="Basic and acidic residues" evidence="8">
    <location>
        <begin position="23"/>
        <end position="37"/>
    </location>
</feature>
<evidence type="ECO:0000256" key="2">
    <source>
        <dbReference type="ARBA" id="ARBA00009285"/>
    </source>
</evidence>
<evidence type="ECO:0000256" key="7">
    <source>
        <dbReference type="ARBA" id="ARBA00023242"/>
    </source>
</evidence>
<dbReference type="STRING" id="230819.A0A5C3L5B3"/>
<evidence type="ECO:0000256" key="8">
    <source>
        <dbReference type="SAM" id="MobiDB-lite"/>
    </source>
</evidence>